<dbReference type="EMBL" id="CP141059">
    <property type="protein sequence ID" value="WQQ27391.1"/>
    <property type="molecule type" value="Genomic_DNA"/>
</dbReference>
<protein>
    <submittedName>
        <fullName evidence="7">GMC family oxidoreductase N-terminal domain-containing protein</fullName>
    </submittedName>
</protein>
<dbReference type="Pfam" id="PF05199">
    <property type="entry name" value="GMC_oxred_C"/>
    <property type="match status" value="1"/>
</dbReference>
<evidence type="ECO:0000256" key="2">
    <source>
        <dbReference type="ARBA" id="ARBA00010790"/>
    </source>
</evidence>
<keyword evidence="8" id="KW-1185">Reference proteome</keyword>
<dbReference type="InterPro" id="IPR036188">
    <property type="entry name" value="FAD/NAD-bd_sf"/>
</dbReference>
<keyword evidence="4 5" id="KW-0274">FAD</keyword>
<proteinExistence type="inferred from homology"/>
<name>A0ABZ0ZUB3_9ACTN</name>
<dbReference type="RefSeq" id="WP_322456797.1">
    <property type="nucleotide sequence ID" value="NZ_CP141059.1"/>
</dbReference>
<evidence type="ECO:0000313" key="8">
    <source>
        <dbReference type="Proteomes" id="UP001327225"/>
    </source>
</evidence>
<comment type="similarity">
    <text evidence="2 5">Belongs to the GMC oxidoreductase family.</text>
</comment>
<feature type="domain" description="Glucose-methanol-choline oxidoreductase N-terminal" evidence="6">
    <location>
        <begin position="92"/>
        <end position="115"/>
    </location>
</feature>
<evidence type="ECO:0000256" key="3">
    <source>
        <dbReference type="ARBA" id="ARBA00022630"/>
    </source>
</evidence>
<evidence type="ECO:0000259" key="6">
    <source>
        <dbReference type="PROSITE" id="PS00623"/>
    </source>
</evidence>
<reference evidence="8" key="1">
    <citation type="submission" date="2023-12" db="EMBL/GenBank/DDBJ databases">
        <title>Novel species in genus Nocardioides.</title>
        <authorList>
            <person name="Zhou H."/>
        </authorList>
    </citation>
    <scope>NUCLEOTIDE SEQUENCE [LARGE SCALE GENOMIC DNA]</scope>
    <source>
        <strain evidence="8">HM61</strain>
    </source>
</reference>
<dbReference type="Pfam" id="PF00732">
    <property type="entry name" value="GMC_oxred_N"/>
    <property type="match status" value="1"/>
</dbReference>
<sequence>MPKRREPRSNEADYVVVGSGSSGSIVAARLAESGATVIMLEAGKSDEQMLTKIPGMIGPMHAEPKIKTLNDWGYYSVPQEGLDGRRMPAPRGKVLGGSSSVNGMVYVRGNRANYDSWAAEGNTGWSADEVNPAFKRYEDFEDGENDYRGAGGPIRITRCKTPQEATAQFIQATADTLGVKVLDDYNAAEQEGIARMQQNAANGLRYSSSRGYVHHLAPRTLEVQTRVQATRIVIENGRAVGVEVADLDKTGTVATTRRLIRAGKEVILSAGFIGSPQLLMLSGIGPADHLASVGIDPVAELPVGDNLHDHLFHPLTFHVPTVTHRGTAIYFGKGLIKEKVRGGSFLANSVFESVGFVRTSFAKDIPDLQLHMLPWSYPSPNQDAPIRHEVDPRPSISVFSTLIYPRSRGTIRLASSDPLTAPLIDYGFFREKDDIEVLAEGTEMIREIMAGAAFGGTVKEEINPGATLKGKELREALKLRSTSVYHGVGTCRMGVDERAVVGPDLKVRGIDGLRVADASIMPSITGGNTNAPCYMIGEKAAEIILGER</sequence>
<dbReference type="SUPFAM" id="SSF51905">
    <property type="entry name" value="FAD/NAD(P)-binding domain"/>
    <property type="match status" value="1"/>
</dbReference>
<keyword evidence="3 5" id="KW-0285">Flavoprotein</keyword>
<dbReference type="Proteomes" id="UP001327225">
    <property type="component" value="Chromosome"/>
</dbReference>
<dbReference type="PANTHER" id="PTHR11552:SF147">
    <property type="entry name" value="CHOLINE DEHYDROGENASE, MITOCHONDRIAL"/>
    <property type="match status" value="1"/>
</dbReference>
<accession>A0ABZ0ZUB3</accession>
<evidence type="ECO:0000256" key="4">
    <source>
        <dbReference type="ARBA" id="ARBA00022827"/>
    </source>
</evidence>
<dbReference type="InterPro" id="IPR007867">
    <property type="entry name" value="GMC_OxRtase_C"/>
</dbReference>
<dbReference type="PIRSF" id="PIRSF000137">
    <property type="entry name" value="Alcohol_oxidase"/>
    <property type="match status" value="1"/>
</dbReference>
<dbReference type="SUPFAM" id="SSF54373">
    <property type="entry name" value="FAD-linked reductases, C-terminal domain"/>
    <property type="match status" value="1"/>
</dbReference>
<evidence type="ECO:0000313" key="7">
    <source>
        <dbReference type="EMBL" id="WQQ27391.1"/>
    </source>
</evidence>
<dbReference type="PROSITE" id="PS00623">
    <property type="entry name" value="GMC_OXRED_1"/>
    <property type="match status" value="1"/>
</dbReference>
<evidence type="ECO:0000256" key="5">
    <source>
        <dbReference type="RuleBase" id="RU003968"/>
    </source>
</evidence>
<dbReference type="InterPro" id="IPR000172">
    <property type="entry name" value="GMC_OxRdtase_N"/>
</dbReference>
<gene>
    <name evidence="7" type="ORF">SHK19_03985</name>
</gene>
<dbReference type="InterPro" id="IPR012132">
    <property type="entry name" value="GMC_OxRdtase"/>
</dbReference>
<dbReference type="Gene3D" id="3.30.560.10">
    <property type="entry name" value="Glucose Oxidase, domain 3"/>
    <property type="match status" value="1"/>
</dbReference>
<dbReference type="Gene3D" id="3.50.50.60">
    <property type="entry name" value="FAD/NAD(P)-binding domain"/>
    <property type="match status" value="1"/>
</dbReference>
<organism evidence="7 8">
    <name type="scientific">Nocardioides bizhenqiangii</name>
    <dbReference type="NCBI Taxonomy" id="3095076"/>
    <lineage>
        <taxon>Bacteria</taxon>
        <taxon>Bacillati</taxon>
        <taxon>Actinomycetota</taxon>
        <taxon>Actinomycetes</taxon>
        <taxon>Propionibacteriales</taxon>
        <taxon>Nocardioidaceae</taxon>
        <taxon>Nocardioides</taxon>
    </lineage>
</organism>
<dbReference type="PANTHER" id="PTHR11552">
    <property type="entry name" value="GLUCOSE-METHANOL-CHOLINE GMC OXIDOREDUCTASE"/>
    <property type="match status" value="1"/>
</dbReference>
<comment type="cofactor">
    <cofactor evidence="1">
        <name>FAD</name>
        <dbReference type="ChEBI" id="CHEBI:57692"/>
    </cofactor>
</comment>
<evidence type="ECO:0000256" key="1">
    <source>
        <dbReference type="ARBA" id="ARBA00001974"/>
    </source>
</evidence>